<evidence type="ECO:0000313" key="2">
    <source>
        <dbReference type="Proteomes" id="UP000828048"/>
    </source>
</evidence>
<reference evidence="1 2" key="1">
    <citation type="journal article" date="2021" name="Hortic Res">
        <title>High-quality reference genome and annotation aids understanding of berry development for evergreen blueberry (Vaccinium darrowii).</title>
        <authorList>
            <person name="Yu J."/>
            <person name="Hulse-Kemp A.M."/>
            <person name="Babiker E."/>
            <person name="Staton M."/>
        </authorList>
    </citation>
    <scope>NUCLEOTIDE SEQUENCE [LARGE SCALE GENOMIC DNA]</scope>
    <source>
        <strain evidence="2">cv. NJ 8807/NJ 8810</strain>
        <tissue evidence="1">Young leaf</tissue>
    </source>
</reference>
<dbReference type="Proteomes" id="UP000828048">
    <property type="component" value="Chromosome 7"/>
</dbReference>
<protein>
    <submittedName>
        <fullName evidence="1">Uncharacterized protein</fullName>
    </submittedName>
</protein>
<evidence type="ECO:0000313" key="1">
    <source>
        <dbReference type="EMBL" id="KAH7849678.1"/>
    </source>
</evidence>
<keyword evidence="2" id="KW-1185">Reference proteome</keyword>
<accession>A0ACB7Y7Z7</accession>
<gene>
    <name evidence="1" type="ORF">Vadar_021346</name>
</gene>
<name>A0ACB7Y7Z7_9ERIC</name>
<sequence>MSSNASYIYWPTLAQSFPHYLCLSICDFVSLSLSRKAAQELPLSLSFLDSSQLDRNPIAKPRSRSHTTLSTPPISADSAQIILQQPRGRASPFPCSSSCSRQSLSINPSDSEECVKEWEEARCPVCMEHPHNAILLLCSSREKGCRPYMCDTSYRHSNCFDQFRKSFAETPSSTNQESTLLSLEHSTNGVISEQTTTNLPVETIEVETIEEESEVKPKLVCPLCRGKVDGWVVAEAARPFMDAKSRSCASEACDFSGTYKDLRKHARLEHPSVRPSQADPERQRSWRRLERQRDLGDLISTLQSSIGEERSEEEDSILSIEEGGWLTVFLLIRVFRPGSSLRSSSWSETMIMRIQMVVRVLRGAGSGEEQHQICRILSRDCYSFSDLVDYFSSDISNCSWKGKKCKLFAWSFTLFYRVWNSFCLDLQNLLRTKRFSDF</sequence>
<organism evidence="1 2">
    <name type="scientific">Vaccinium darrowii</name>
    <dbReference type="NCBI Taxonomy" id="229202"/>
    <lineage>
        <taxon>Eukaryota</taxon>
        <taxon>Viridiplantae</taxon>
        <taxon>Streptophyta</taxon>
        <taxon>Embryophyta</taxon>
        <taxon>Tracheophyta</taxon>
        <taxon>Spermatophyta</taxon>
        <taxon>Magnoliopsida</taxon>
        <taxon>eudicotyledons</taxon>
        <taxon>Gunneridae</taxon>
        <taxon>Pentapetalae</taxon>
        <taxon>asterids</taxon>
        <taxon>Ericales</taxon>
        <taxon>Ericaceae</taxon>
        <taxon>Vaccinioideae</taxon>
        <taxon>Vaccinieae</taxon>
        <taxon>Vaccinium</taxon>
    </lineage>
</organism>
<comment type="caution">
    <text evidence="1">The sequence shown here is derived from an EMBL/GenBank/DDBJ whole genome shotgun (WGS) entry which is preliminary data.</text>
</comment>
<proteinExistence type="predicted"/>
<dbReference type="EMBL" id="CM037157">
    <property type="protein sequence ID" value="KAH7849678.1"/>
    <property type="molecule type" value="Genomic_DNA"/>
</dbReference>